<evidence type="ECO:0000313" key="2">
    <source>
        <dbReference type="EMBL" id="MFC3107964.1"/>
    </source>
</evidence>
<dbReference type="Proteomes" id="UP001595530">
    <property type="component" value="Unassembled WGS sequence"/>
</dbReference>
<organism evidence="2 3">
    <name type="scientific">Undibacterium arcticum</name>
    <dbReference type="NCBI Taxonomy" id="1762892"/>
    <lineage>
        <taxon>Bacteria</taxon>
        <taxon>Pseudomonadati</taxon>
        <taxon>Pseudomonadota</taxon>
        <taxon>Betaproteobacteria</taxon>
        <taxon>Burkholderiales</taxon>
        <taxon>Oxalobacteraceae</taxon>
        <taxon>Undibacterium</taxon>
    </lineage>
</organism>
<gene>
    <name evidence="2" type="ORF">ACFOFO_08320</name>
</gene>
<evidence type="ECO:0000259" key="1">
    <source>
        <dbReference type="Pfam" id="PF13723"/>
    </source>
</evidence>
<accession>A0ABV7EZ06</accession>
<dbReference type="RefSeq" id="WP_390323833.1">
    <property type="nucleotide sequence ID" value="NZ_JBHRTP010000023.1"/>
</dbReference>
<feature type="domain" description="Beta-ketoacyl synthase-like N-terminal" evidence="1">
    <location>
        <begin position="26"/>
        <end position="251"/>
    </location>
</feature>
<proteinExistence type="predicted"/>
<dbReference type="Pfam" id="PF13723">
    <property type="entry name" value="Ketoacyl-synt_2"/>
    <property type="match status" value="1"/>
</dbReference>
<protein>
    <submittedName>
        <fullName evidence="2">Beta-ketoacyl synthase chain length factor</fullName>
    </submittedName>
</protein>
<keyword evidence="3" id="KW-1185">Reference proteome</keyword>
<name>A0ABV7EZ06_9BURK</name>
<reference evidence="3" key="1">
    <citation type="journal article" date="2019" name="Int. J. Syst. Evol. Microbiol.">
        <title>The Global Catalogue of Microorganisms (GCM) 10K type strain sequencing project: providing services to taxonomists for standard genome sequencing and annotation.</title>
        <authorList>
            <consortium name="The Broad Institute Genomics Platform"/>
            <consortium name="The Broad Institute Genome Sequencing Center for Infectious Disease"/>
            <person name="Wu L."/>
            <person name="Ma J."/>
        </authorList>
    </citation>
    <scope>NUCLEOTIDE SEQUENCE [LARGE SCALE GENOMIC DNA]</scope>
    <source>
        <strain evidence="3">KCTC 42986</strain>
    </source>
</reference>
<evidence type="ECO:0000313" key="3">
    <source>
        <dbReference type="Proteomes" id="UP001595530"/>
    </source>
</evidence>
<dbReference type="EMBL" id="JBHRTP010000023">
    <property type="protein sequence ID" value="MFC3107964.1"/>
    <property type="molecule type" value="Genomic_DNA"/>
</dbReference>
<dbReference type="InterPro" id="IPR014030">
    <property type="entry name" value="Ketoacyl_synth_N"/>
</dbReference>
<comment type="caution">
    <text evidence="2">The sequence shown here is derived from an EMBL/GenBank/DDBJ whole genome shotgun (WGS) entry which is preliminary data.</text>
</comment>
<sequence>MSFNGVSFSIAAHAAWAPGVETRAAWLEWAQGDRAIAGSSEPALKAMSPMLRRRSSLLGKMALEVAYQCLGERTDVPTVFCSRHGEATRSVAMLTDLAKVVPLSPTAFGMSVHNAAGGMFSIARADRASNIALAAGDSGVEHAVIEAAGLLADGAPAVLLVVYDCPIPAMFSAFQDGNQPAHAWAWLMEPATIDASVKRGAIVSLAWSTAADPESDDNAITGLPGSLQVLRFHLREDSQLQRRDRQHNWLWTRNA</sequence>